<evidence type="ECO:0000256" key="2">
    <source>
        <dbReference type="SAM" id="MobiDB-lite"/>
    </source>
</evidence>
<dbReference type="AlphaFoldDB" id="A0A6U8UP46"/>
<feature type="region of interest" description="Disordered" evidence="2">
    <location>
        <begin position="245"/>
        <end position="266"/>
    </location>
</feature>
<name>A0A6U8UP46_9DINO</name>
<evidence type="ECO:0000256" key="1">
    <source>
        <dbReference type="SAM" id="Coils"/>
    </source>
</evidence>
<evidence type="ECO:0000313" key="3">
    <source>
        <dbReference type="EMBL" id="CAD9638393.1"/>
    </source>
</evidence>
<protein>
    <submittedName>
        <fullName evidence="3">Uncharacterized protein</fullName>
    </submittedName>
</protein>
<accession>A0A6U8UP46</accession>
<proteinExistence type="predicted"/>
<feature type="compositionally biased region" description="Polar residues" evidence="2">
    <location>
        <begin position="247"/>
        <end position="266"/>
    </location>
</feature>
<dbReference type="PANTHER" id="PTHR47026:SF2">
    <property type="entry name" value="FLAGELLAR ASSOCIATED PROTEIN"/>
    <property type="match status" value="1"/>
</dbReference>
<reference evidence="3" key="1">
    <citation type="submission" date="2021-01" db="EMBL/GenBank/DDBJ databases">
        <authorList>
            <person name="Corre E."/>
            <person name="Pelletier E."/>
            <person name="Niang G."/>
            <person name="Scheremetjew M."/>
            <person name="Finn R."/>
            <person name="Kale V."/>
            <person name="Holt S."/>
            <person name="Cochrane G."/>
            <person name="Meng A."/>
            <person name="Brown T."/>
            <person name="Cohen L."/>
        </authorList>
    </citation>
    <scope>NUCLEOTIDE SEQUENCE</scope>
    <source>
        <strain evidence="3">RCC3387</strain>
    </source>
</reference>
<gene>
    <name evidence="3" type="ORF">BRAN1462_LOCUS56215</name>
</gene>
<keyword evidence="1" id="KW-0175">Coiled coil</keyword>
<feature type="coiled-coil region" evidence="1">
    <location>
        <begin position="33"/>
        <end position="66"/>
    </location>
</feature>
<sequence length="266" mass="31485">MDMESAEIDAHTVQDFVEVLEKHILDCEKRGQYEEAELARSRLEQLRQHEEERRRTDLRKQQMTERLAIEQAHANEINEFNEIWDRKSAEFEAHAANLQNQLADRHRAEHQAQVEKLRRDTEPRTPRWSKDLLNLRKIQETLAKMKKYVEAEKTKCQADKVEASEHAMWKQKRETRIGALEEQFCHKQQLEMGGLIKRIQSGREEQRQARKTELERMLQRYNNVKSQLETQQRIIQQRVERFPLTAPSGTSVSRPPSAGQRQVIAS</sequence>
<dbReference type="EMBL" id="HBGW01088724">
    <property type="protein sequence ID" value="CAD9638393.1"/>
    <property type="molecule type" value="Transcribed_RNA"/>
</dbReference>
<feature type="coiled-coil region" evidence="1">
    <location>
        <begin position="211"/>
        <end position="238"/>
    </location>
</feature>
<organism evidence="3">
    <name type="scientific">Zooxanthella nutricula</name>
    <dbReference type="NCBI Taxonomy" id="1333877"/>
    <lineage>
        <taxon>Eukaryota</taxon>
        <taxon>Sar</taxon>
        <taxon>Alveolata</taxon>
        <taxon>Dinophyceae</taxon>
        <taxon>Peridiniales</taxon>
        <taxon>Peridiniales incertae sedis</taxon>
        <taxon>Zooxanthella</taxon>
    </lineage>
</organism>
<dbReference type="PANTHER" id="PTHR47026">
    <property type="entry name" value="PIGMENTOSA GTPASE REGULATOR-LIKE PROTEIN, PUTATIVE-RELATED"/>
    <property type="match status" value="1"/>
</dbReference>